<accession>A0A6A7A3M3</accession>
<proteinExistence type="predicted"/>
<evidence type="ECO:0000313" key="1">
    <source>
        <dbReference type="EMBL" id="KAF2827414.1"/>
    </source>
</evidence>
<reference evidence="1" key="1">
    <citation type="journal article" date="2020" name="Stud. Mycol.">
        <title>101 Dothideomycetes genomes: a test case for predicting lifestyles and emergence of pathogens.</title>
        <authorList>
            <person name="Haridas S."/>
            <person name="Albert R."/>
            <person name="Binder M."/>
            <person name="Bloem J."/>
            <person name="Labutti K."/>
            <person name="Salamov A."/>
            <person name="Andreopoulos B."/>
            <person name="Baker S."/>
            <person name="Barry K."/>
            <person name="Bills G."/>
            <person name="Bluhm B."/>
            <person name="Cannon C."/>
            <person name="Castanera R."/>
            <person name="Culley D."/>
            <person name="Daum C."/>
            <person name="Ezra D."/>
            <person name="Gonzalez J."/>
            <person name="Henrissat B."/>
            <person name="Kuo A."/>
            <person name="Liang C."/>
            <person name="Lipzen A."/>
            <person name="Lutzoni F."/>
            <person name="Magnuson J."/>
            <person name="Mondo S."/>
            <person name="Nolan M."/>
            <person name="Ohm R."/>
            <person name="Pangilinan J."/>
            <person name="Park H.-J."/>
            <person name="Ramirez L."/>
            <person name="Alfaro M."/>
            <person name="Sun H."/>
            <person name="Tritt A."/>
            <person name="Yoshinaga Y."/>
            <person name="Zwiers L.-H."/>
            <person name="Turgeon B."/>
            <person name="Goodwin S."/>
            <person name="Spatafora J."/>
            <person name="Crous P."/>
            <person name="Grigoriev I."/>
        </authorList>
    </citation>
    <scope>NUCLEOTIDE SEQUENCE</scope>
    <source>
        <strain evidence="1">CBS 113818</strain>
    </source>
</reference>
<name>A0A6A7A3M3_9PLEO</name>
<dbReference type="AlphaFoldDB" id="A0A6A7A3M3"/>
<sequence>MPLISFLATPGSCCRLTCYATRLTWHAPLTLPHQLLHRHRRPASQAAAQSATCSGIHTYRARQCYSTIKPAEVGILEATTGQLNTDEDATSQLLEEDYHAGQFTKQLGSMRRKKQRLSRPATVLQAIHTPARNLYMNSAEGKVDLSYRGQGHFKLGGLPRHSTSLPPTTKENPRHAQPVSLYSILARYLDHYTGPHWESEFAFTAFEQDRLRQAGFIQASVERWAACLLEPKSVAAASVFDSDNDTPPLFLLFLFLRRQHMSAFALGIVLRHVDRRITSESLTWTDLKILSVRLLRHARKLWPESIPWITSLFAAHANALFGEHGLKITSPRMLSDLTRFTNTFLLLLSLPASINPILGALYQEQAQFRILKFMASRTPAIAVTRPGFRAVSRNQLAHTKTVQERAWAELKGPSWPPWKENRTAMDEDKDYEYGASRASRILHRMYEAGYRGQIWENMVEVYAGWDTDFSPTIQTRTSLLRLSSHSRNEEFLTDLLWAGRVRTTRTRREAWACFLACESSGTRASQQVYFAMFEKLYYPAAKRYESQADLDGVLKGDEEHNDANDSLLPGDMKEVVPDPTSPLHYVYLSEPIPTFKELCHRMYRQKVRPSHRLLAFLVEAAPTFDVCLDVLEHAKKDFNGGIGHLLSSHHGEASSISAVPSYLMTAFIRALCQHGHFHRTPQKAPPFEPPERHNDMFGRNKHYLLEYAHALLTHYRPCYRPAWAAYIDRVVRSNLDATTYNNPNGVAVKGRGVTQYVIVWKLLDAMEQIDVDVDDEIFNSVCSATTYAAQVVNKGTTSVHGARHVLDTASPRLRRLFYILVGANMDMHTTISNTIPPHIPGPAELHAYVRALGMLRDYEGLYSFSTWLTKHHVEVTNRAEAQHSGSKLLFRTLVALRAAVTGYLEGGNDRDNKASEDIVQLVKAQIESVEEWGGWPGQEYVELYVKGGLRSEGPSVRGR</sequence>
<dbReference type="EMBL" id="MU006224">
    <property type="protein sequence ID" value="KAF2827414.1"/>
    <property type="molecule type" value="Genomic_DNA"/>
</dbReference>
<evidence type="ECO:0000313" key="2">
    <source>
        <dbReference type="Proteomes" id="UP000799424"/>
    </source>
</evidence>
<protein>
    <submittedName>
        <fullName evidence="1">Uncharacterized protein</fullName>
    </submittedName>
</protein>
<dbReference type="Proteomes" id="UP000799424">
    <property type="component" value="Unassembled WGS sequence"/>
</dbReference>
<organism evidence="1 2">
    <name type="scientific">Ophiobolus disseminans</name>
    <dbReference type="NCBI Taxonomy" id="1469910"/>
    <lineage>
        <taxon>Eukaryota</taxon>
        <taxon>Fungi</taxon>
        <taxon>Dikarya</taxon>
        <taxon>Ascomycota</taxon>
        <taxon>Pezizomycotina</taxon>
        <taxon>Dothideomycetes</taxon>
        <taxon>Pleosporomycetidae</taxon>
        <taxon>Pleosporales</taxon>
        <taxon>Pleosporineae</taxon>
        <taxon>Phaeosphaeriaceae</taxon>
        <taxon>Ophiobolus</taxon>
    </lineage>
</organism>
<keyword evidence="2" id="KW-1185">Reference proteome</keyword>
<gene>
    <name evidence="1" type="ORF">CC86DRAFT_321460</name>
</gene>
<dbReference type="OrthoDB" id="410701at2759"/>